<name>A0A383DLP7_9ZZZZ</name>
<sequence>MHLPVGTPVSVLRSDCPECQAGVTIEQTASHGAVIRDSAVAPSGPSEEDSEIGFDFLPPSIGKQEIEVLDYAETPESTELQTKTISGFVNRITPIVLASQVIASMMRSGVSMGGEEVLDRINETGVSYRRALRHI</sequence>
<reference evidence="1" key="1">
    <citation type="submission" date="2018-05" db="EMBL/GenBank/DDBJ databases">
        <authorList>
            <person name="Lanie J.A."/>
            <person name="Ng W.-L."/>
            <person name="Kazmierczak K.M."/>
            <person name="Andrzejewski T.M."/>
            <person name="Davidsen T.M."/>
            <person name="Wayne K.J."/>
            <person name="Tettelin H."/>
            <person name="Glass J.I."/>
            <person name="Rusch D."/>
            <person name="Podicherti R."/>
            <person name="Tsui H.-C.T."/>
            <person name="Winkler M.E."/>
        </authorList>
    </citation>
    <scope>NUCLEOTIDE SEQUENCE</scope>
</reference>
<organism evidence="1">
    <name type="scientific">marine metagenome</name>
    <dbReference type="NCBI Taxonomy" id="408172"/>
    <lineage>
        <taxon>unclassified sequences</taxon>
        <taxon>metagenomes</taxon>
        <taxon>ecological metagenomes</taxon>
    </lineage>
</organism>
<accession>A0A383DLP7</accession>
<gene>
    <name evidence="1" type="ORF">METZ01_LOCUS498123</name>
</gene>
<protein>
    <submittedName>
        <fullName evidence="1">Uncharacterized protein</fullName>
    </submittedName>
</protein>
<dbReference type="EMBL" id="UINC01218302">
    <property type="protein sequence ID" value="SVE45269.1"/>
    <property type="molecule type" value="Genomic_DNA"/>
</dbReference>
<dbReference type="AlphaFoldDB" id="A0A383DLP7"/>
<proteinExistence type="predicted"/>
<feature type="non-terminal residue" evidence="1">
    <location>
        <position position="135"/>
    </location>
</feature>
<evidence type="ECO:0000313" key="1">
    <source>
        <dbReference type="EMBL" id="SVE45269.1"/>
    </source>
</evidence>